<evidence type="ECO:0000256" key="3">
    <source>
        <dbReference type="ARBA" id="ARBA00014223"/>
    </source>
</evidence>
<dbReference type="Pfam" id="PF14580">
    <property type="entry name" value="LRR_9"/>
    <property type="match status" value="1"/>
</dbReference>
<dbReference type="GO" id="GO:0042632">
    <property type="term" value="P:cholesterol homeostasis"/>
    <property type="evidence" value="ECO:0007669"/>
    <property type="project" value="InterPro"/>
</dbReference>
<dbReference type="InterPro" id="IPR028209">
    <property type="entry name" value="LAMTOR1/MEH1"/>
</dbReference>
<accession>A0AAE0QTQ7</accession>
<dbReference type="InterPro" id="IPR001611">
    <property type="entry name" value="Leu-rich_rpt"/>
</dbReference>
<comment type="caution">
    <text evidence="12">The sequence shown here is derived from an EMBL/GenBank/DDBJ whole genome shotgun (WGS) entry which is preliminary data.</text>
</comment>
<keyword evidence="9" id="KW-0564">Palmitate</keyword>
<comment type="subcellular location">
    <subcellularLocation>
        <location evidence="2">Cytoplasm</location>
    </subcellularLocation>
    <subcellularLocation>
        <location evidence="1">Endomembrane system</location>
    </subcellularLocation>
</comment>
<dbReference type="GO" id="GO:0007040">
    <property type="term" value="P:lysosome organization"/>
    <property type="evidence" value="ECO:0007669"/>
    <property type="project" value="InterPro"/>
</dbReference>
<dbReference type="AlphaFoldDB" id="A0AAE0QTQ7"/>
<dbReference type="GO" id="GO:0043410">
    <property type="term" value="P:positive regulation of MAPK cascade"/>
    <property type="evidence" value="ECO:0007669"/>
    <property type="project" value="InterPro"/>
</dbReference>
<keyword evidence="13" id="KW-1185">Reference proteome</keyword>
<dbReference type="Pfam" id="PF15454">
    <property type="entry name" value="LAMTOR"/>
    <property type="match status" value="1"/>
</dbReference>
<gene>
    <name evidence="12" type="ORF">QTP70_018180</name>
</gene>
<keyword evidence="7" id="KW-0677">Repeat</keyword>
<dbReference type="PANTHER" id="PTHR46545">
    <property type="entry name" value="LEUCINE-RICH REPEAT-CONTAINING PROTEIN 51"/>
    <property type="match status" value="1"/>
</dbReference>
<evidence type="ECO:0000256" key="6">
    <source>
        <dbReference type="ARBA" id="ARBA00022707"/>
    </source>
</evidence>
<evidence type="ECO:0000313" key="12">
    <source>
        <dbReference type="EMBL" id="KAK3531383.1"/>
    </source>
</evidence>
<evidence type="ECO:0000256" key="10">
    <source>
        <dbReference type="ARBA" id="ARBA00023288"/>
    </source>
</evidence>
<dbReference type="GO" id="GO:0071986">
    <property type="term" value="C:Ragulator complex"/>
    <property type="evidence" value="ECO:0007669"/>
    <property type="project" value="InterPro"/>
</dbReference>
<evidence type="ECO:0000313" key="13">
    <source>
        <dbReference type="Proteomes" id="UP001274896"/>
    </source>
</evidence>
<evidence type="ECO:0000256" key="5">
    <source>
        <dbReference type="ARBA" id="ARBA00022614"/>
    </source>
</evidence>
<keyword evidence="5" id="KW-0433">Leucine-rich repeat</keyword>
<dbReference type="InterPro" id="IPR032675">
    <property type="entry name" value="LRR_dom_sf"/>
</dbReference>
<feature type="compositionally biased region" description="Basic and acidic residues" evidence="11">
    <location>
        <begin position="156"/>
        <end position="166"/>
    </location>
</feature>
<evidence type="ECO:0000256" key="11">
    <source>
        <dbReference type="SAM" id="MobiDB-lite"/>
    </source>
</evidence>
<dbReference type="SUPFAM" id="SSF52058">
    <property type="entry name" value="L domain-like"/>
    <property type="match status" value="1"/>
</dbReference>
<dbReference type="GO" id="GO:0071230">
    <property type="term" value="P:cellular response to amino acid stimulus"/>
    <property type="evidence" value="ECO:0007669"/>
    <property type="project" value="InterPro"/>
</dbReference>
<organism evidence="12 13">
    <name type="scientific">Hemibagrus guttatus</name>
    <dbReference type="NCBI Taxonomy" id="175788"/>
    <lineage>
        <taxon>Eukaryota</taxon>
        <taxon>Metazoa</taxon>
        <taxon>Chordata</taxon>
        <taxon>Craniata</taxon>
        <taxon>Vertebrata</taxon>
        <taxon>Euteleostomi</taxon>
        <taxon>Actinopterygii</taxon>
        <taxon>Neopterygii</taxon>
        <taxon>Teleostei</taxon>
        <taxon>Ostariophysi</taxon>
        <taxon>Siluriformes</taxon>
        <taxon>Bagridae</taxon>
        <taxon>Hemibagrus</taxon>
    </lineage>
</organism>
<dbReference type="GO" id="GO:0032008">
    <property type="term" value="P:positive regulation of TOR signaling"/>
    <property type="evidence" value="ECO:0007669"/>
    <property type="project" value="InterPro"/>
</dbReference>
<evidence type="ECO:0000256" key="4">
    <source>
        <dbReference type="ARBA" id="ARBA00022490"/>
    </source>
</evidence>
<dbReference type="SMART" id="SM01262">
    <property type="entry name" value="LAMTOR"/>
    <property type="match status" value="1"/>
</dbReference>
<proteinExistence type="predicted"/>
<protein>
    <recommendedName>
        <fullName evidence="3">Leucine-rich repeat-containing protein 51</fullName>
    </recommendedName>
</protein>
<dbReference type="Proteomes" id="UP001274896">
    <property type="component" value="Unassembled WGS sequence"/>
</dbReference>
<evidence type="ECO:0000256" key="8">
    <source>
        <dbReference type="ARBA" id="ARBA00023136"/>
    </source>
</evidence>
<dbReference type="GO" id="GO:0031902">
    <property type="term" value="C:late endosome membrane"/>
    <property type="evidence" value="ECO:0007669"/>
    <property type="project" value="InterPro"/>
</dbReference>
<dbReference type="EMBL" id="JAUCMX010000011">
    <property type="protein sequence ID" value="KAK3531383.1"/>
    <property type="molecule type" value="Genomic_DNA"/>
</dbReference>
<sequence>MFGVPVDFSFKDLCSVEGVLSEEPNKGVHTPWRNSGGKFASHVLRLNNNLLLNMTGLMETLSALFIEPKRLAWLDLSFNNITHIHLVLTELVELRVLYLHGNSVCNFSEVDKLRALPLLHTITLHGNNIETRHGYRNYVIATLPHLKMMDFSAVTKQERDGDERKPLIPHPNPDSKPPNGTERNPANISSTRTDEQALLSIINKTAQNIIDVSAADSQGMEQHEYMDKARQYSTKLAVLSSTLSQKKPPPLPSLTSQPHQVLASDLVPCSDIQQVSKVAAYAYSAISQIKVDAKEELVVQFAIP</sequence>
<dbReference type="Gene3D" id="3.80.10.10">
    <property type="entry name" value="Ribonuclease Inhibitor"/>
    <property type="match status" value="1"/>
</dbReference>
<dbReference type="GO" id="GO:0001919">
    <property type="term" value="P:regulation of receptor recycling"/>
    <property type="evidence" value="ECO:0007669"/>
    <property type="project" value="InterPro"/>
</dbReference>
<feature type="compositionally biased region" description="Polar residues" evidence="11">
    <location>
        <begin position="181"/>
        <end position="191"/>
    </location>
</feature>
<evidence type="ECO:0000256" key="7">
    <source>
        <dbReference type="ARBA" id="ARBA00022737"/>
    </source>
</evidence>
<keyword evidence="4" id="KW-0963">Cytoplasm</keyword>
<dbReference type="GO" id="GO:0016197">
    <property type="term" value="P:endosomal transport"/>
    <property type="evidence" value="ECO:0007669"/>
    <property type="project" value="InterPro"/>
</dbReference>
<keyword evidence="8" id="KW-0472">Membrane</keyword>
<evidence type="ECO:0000256" key="9">
    <source>
        <dbReference type="ARBA" id="ARBA00023139"/>
    </source>
</evidence>
<keyword evidence="6" id="KW-0519">Myristate</keyword>
<evidence type="ECO:0000256" key="2">
    <source>
        <dbReference type="ARBA" id="ARBA00004496"/>
    </source>
</evidence>
<reference evidence="12" key="1">
    <citation type="submission" date="2023-06" db="EMBL/GenBank/DDBJ databases">
        <title>Male Hemibagrus guttatus genome.</title>
        <authorList>
            <person name="Bian C."/>
        </authorList>
    </citation>
    <scope>NUCLEOTIDE SEQUENCE</scope>
    <source>
        <strain evidence="12">Male_cb2023</strain>
        <tissue evidence="12">Muscle</tissue>
    </source>
</reference>
<dbReference type="GO" id="GO:0045121">
    <property type="term" value="C:membrane raft"/>
    <property type="evidence" value="ECO:0007669"/>
    <property type="project" value="InterPro"/>
</dbReference>
<feature type="region of interest" description="Disordered" evidence="11">
    <location>
        <begin position="155"/>
        <end position="193"/>
    </location>
</feature>
<name>A0AAE0QTQ7_9TELE</name>
<evidence type="ECO:0000256" key="1">
    <source>
        <dbReference type="ARBA" id="ARBA00004308"/>
    </source>
</evidence>
<dbReference type="PANTHER" id="PTHR46545:SF1">
    <property type="entry name" value="LEUCINE-RICH REPEAT-CONTAINING PROTEIN 51"/>
    <property type="match status" value="1"/>
</dbReference>
<dbReference type="PROSITE" id="PS51450">
    <property type="entry name" value="LRR"/>
    <property type="match status" value="1"/>
</dbReference>
<keyword evidence="10" id="KW-0449">Lipoprotein</keyword>